<protein>
    <submittedName>
        <fullName evidence="2">Uncharacterized protein</fullName>
    </submittedName>
</protein>
<evidence type="ECO:0000313" key="3">
    <source>
        <dbReference type="Proteomes" id="UP000078540"/>
    </source>
</evidence>
<keyword evidence="1" id="KW-0732">Signal</keyword>
<feature type="chain" id="PRO_5008269156" evidence="1">
    <location>
        <begin position="19"/>
        <end position="49"/>
    </location>
</feature>
<name>A0A195AY06_9HYME</name>
<reference evidence="2 3" key="1">
    <citation type="submission" date="2015-09" db="EMBL/GenBank/DDBJ databases">
        <title>Atta colombica WGS genome.</title>
        <authorList>
            <person name="Nygaard S."/>
            <person name="Hu H."/>
            <person name="Boomsma J."/>
            <person name="Zhang G."/>
        </authorList>
    </citation>
    <scope>NUCLEOTIDE SEQUENCE [LARGE SCALE GENOMIC DNA]</scope>
    <source>
        <strain evidence="2">Treedump-2</strain>
        <tissue evidence="2">Whole body</tissue>
    </source>
</reference>
<dbReference type="EMBL" id="KQ976703">
    <property type="protein sequence ID" value="KYM77086.1"/>
    <property type="molecule type" value="Genomic_DNA"/>
</dbReference>
<feature type="signal peptide" evidence="1">
    <location>
        <begin position="1"/>
        <end position="18"/>
    </location>
</feature>
<keyword evidence="3" id="KW-1185">Reference proteome</keyword>
<organism evidence="2 3">
    <name type="scientific">Atta colombica</name>
    <dbReference type="NCBI Taxonomy" id="520822"/>
    <lineage>
        <taxon>Eukaryota</taxon>
        <taxon>Metazoa</taxon>
        <taxon>Ecdysozoa</taxon>
        <taxon>Arthropoda</taxon>
        <taxon>Hexapoda</taxon>
        <taxon>Insecta</taxon>
        <taxon>Pterygota</taxon>
        <taxon>Neoptera</taxon>
        <taxon>Endopterygota</taxon>
        <taxon>Hymenoptera</taxon>
        <taxon>Apocrita</taxon>
        <taxon>Aculeata</taxon>
        <taxon>Formicoidea</taxon>
        <taxon>Formicidae</taxon>
        <taxon>Myrmicinae</taxon>
        <taxon>Atta</taxon>
    </lineage>
</organism>
<dbReference type="Proteomes" id="UP000078540">
    <property type="component" value="Unassembled WGS sequence"/>
</dbReference>
<evidence type="ECO:0000256" key="1">
    <source>
        <dbReference type="SAM" id="SignalP"/>
    </source>
</evidence>
<dbReference type="AlphaFoldDB" id="A0A195AY06"/>
<accession>A0A195AY06</accession>
<evidence type="ECO:0000313" key="2">
    <source>
        <dbReference type="EMBL" id="KYM77086.1"/>
    </source>
</evidence>
<proteinExistence type="predicted"/>
<sequence>MKLGLYIISLLLLSVMVAAPFTVPFNMKWYMQTKKINNNRKLQLRKARH</sequence>
<gene>
    <name evidence="2" type="ORF">ALC53_12380</name>
</gene>